<dbReference type="PATRIC" id="fig|2287.9.peg.2713"/>
<dbReference type="PROSITE" id="PS00188">
    <property type="entry name" value="BIOTIN"/>
    <property type="match status" value="1"/>
</dbReference>
<dbReference type="InterPro" id="IPR050709">
    <property type="entry name" value="Biotin_Carboxyl_Carrier/Decarb"/>
</dbReference>
<dbReference type="Pfam" id="PF00364">
    <property type="entry name" value="Biotin_lipoyl"/>
    <property type="match status" value="1"/>
</dbReference>
<dbReference type="PROSITE" id="PS50968">
    <property type="entry name" value="BIOTINYL_LIPOYL"/>
    <property type="match status" value="1"/>
</dbReference>
<dbReference type="FunFam" id="2.40.50.100:FF:000003">
    <property type="entry name" value="Acetyl-CoA carboxylase biotin carboxyl carrier protein"/>
    <property type="match status" value="1"/>
</dbReference>
<evidence type="ECO:0000256" key="1">
    <source>
        <dbReference type="ARBA" id="ARBA00023267"/>
    </source>
</evidence>
<gene>
    <name evidence="3" type="ORF">SSOP1_2586</name>
</gene>
<sequence>MENLWYYIPILSQGVMVMRLFRIYSELGDTFLVSYDQIGNNVDKIKIGDNIYEVKYLGPGNRENEYLFEVNGKKYYVYMEQDGTLIFNNQDFLRLDKVTEIPVKGEERVEEIIRGKEGEIVSPLFGRVVKIRVKEGDAVNKGQPLLSIEAMKAETVLSSPIGGIVQKILVKEGQGVKKGDILVVIK</sequence>
<evidence type="ECO:0000313" key="3">
    <source>
        <dbReference type="EMBL" id="SAI86140.1"/>
    </source>
</evidence>
<dbReference type="InterPro" id="IPR001882">
    <property type="entry name" value="Biotin_BS"/>
</dbReference>
<keyword evidence="1" id="KW-0092">Biotin</keyword>
<reference evidence="4" key="1">
    <citation type="submission" date="2016-04" db="EMBL/GenBank/DDBJ databases">
        <authorList>
            <person name="Shah S.A."/>
            <person name="Garrett R.A."/>
        </authorList>
    </citation>
    <scope>NUCLEOTIDE SEQUENCE [LARGE SCALE GENOMIC DNA]</scope>
    <source>
        <strain evidence="4">ATCC 35091 / DSM 1616 / JCM 8930 / NBRC 15331 / P1</strain>
    </source>
</reference>
<dbReference type="PANTHER" id="PTHR45266:SF3">
    <property type="entry name" value="OXALOACETATE DECARBOXYLASE ALPHA CHAIN"/>
    <property type="match status" value="1"/>
</dbReference>
<organism evidence="3 4">
    <name type="scientific">Saccharolobus solfataricus</name>
    <name type="common">Sulfolobus solfataricus</name>
    <dbReference type="NCBI Taxonomy" id="2287"/>
    <lineage>
        <taxon>Archaea</taxon>
        <taxon>Thermoproteota</taxon>
        <taxon>Thermoprotei</taxon>
        <taxon>Sulfolobales</taxon>
        <taxon>Sulfolobaceae</taxon>
        <taxon>Saccharolobus</taxon>
    </lineage>
</organism>
<dbReference type="CDD" id="cd06850">
    <property type="entry name" value="biotinyl_domain"/>
    <property type="match status" value="1"/>
</dbReference>
<dbReference type="AlphaFoldDB" id="A0A157T4H6"/>
<protein>
    <submittedName>
        <fullName evidence="3">Biotin/lipoyl attachment domain-containing protein</fullName>
    </submittedName>
</protein>
<evidence type="ECO:0000259" key="2">
    <source>
        <dbReference type="PROSITE" id="PS50968"/>
    </source>
</evidence>
<dbReference type="InterPro" id="IPR000089">
    <property type="entry name" value="Biotin_lipoyl"/>
</dbReference>
<dbReference type="InterPro" id="IPR011053">
    <property type="entry name" value="Single_hybrid_motif"/>
</dbReference>
<evidence type="ECO:0000313" key="4">
    <source>
        <dbReference type="Proteomes" id="UP000076770"/>
    </source>
</evidence>
<dbReference type="EMBL" id="LT549890">
    <property type="protein sequence ID" value="SAI86140.1"/>
    <property type="molecule type" value="Genomic_DNA"/>
</dbReference>
<dbReference type="PANTHER" id="PTHR45266">
    <property type="entry name" value="OXALOACETATE DECARBOXYLASE ALPHA CHAIN"/>
    <property type="match status" value="1"/>
</dbReference>
<proteinExistence type="predicted"/>
<dbReference type="SUPFAM" id="SSF51230">
    <property type="entry name" value="Single hybrid motif"/>
    <property type="match status" value="1"/>
</dbReference>
<accession>A0A157T4H6</accession>
<dbReference type="Gene3D" id="2.40.50.100">
    <property type="match status" value="1"/>
</dbReference>
<name>A0A157T4H6_SACSO</name>
<dbReference type="Proteomes" id="UP000076770">
    <property type="component" value="Chromosome i"/>
</dbReference>
<feature type="domain" description="Lipoyl-binding" evidence="2">
    <location>
        <begin position="108"/>
        <end position="186"/>
    </location>
</feature>